<dbReference type="GO" id="GO:0005737">
    <property type="term" value="C:cytoplasm"/>
    <property type="evidence" value="ECO:0007669"/>
    <property type="project" value="TreeGrafter"/>
</dbReference>
<dbReference type="GO" id="GO:0005634">
    <property type="term" value="C:nucleus"/>
    <property type="evidence" value="ECO:0007669"/>
    <property type="project" value="TreeGrafter"/>
</dbReference>
<evidence type="ECO:0000256" key="1">
    <source>
        <dbReference type="ARBA" id="ARBA00022603"/>
    </source>
</evidence>
<reference evidence="5" key="1">
    <citation type="submission" date="2020-10" db="EMBL/GenBank/DDBJ databases">
        <authorList>
            <person name="Roach M.J.R."/>
        </authorList>
    </citation>
    <scope>NUCLEOTIDE SEQUENCE</scope>
    <source>
        <strain evidence="5">CBS 1945</strain>
    </source>
</reference>
<evidence type="ECO:0000259" key="4">
    <source>
        <dbReference type="Pfam" id="PF08241"/>
    </source>
</evidence>
<dbReference type="Gene3D" id="3.40.50.150">
    <property type="entry name" value="Vaccinia Virus protein VP39"/>
    <property type="match status" value="1"/>
</dbReference>
<dbReference type="FunFam" id="3.40.50.150:FF:000219">
    <property type="entry name" value="tRNA (Carboxymethyluridine(34)-5-O)-methyltransferase"/>
    <property type="match status" value="1"/>
</dbReference>
<dbReference type="GeneID" id="62197377"/>
<name>A0A875S5K2_EENNA</name>
<accession>A0A875S5K2</accession>
<dbReference type="CDD" id="cd02440">
    <property type="entry name" value="AdoMet_MTases"/>
    <property type="match status" value="1"/>
</dbReference>
<dbReference type="InterPro" id="IPR051422">
    <property type="entry name" value="AlkB_tRNA_MeTrf/Diox"/>
</dbReference>
<feature type="region of interest" description="Disordered" evidence="3">
    <location>
        <begin position="1"/>
        <end position="21"/>
    </location>
</feature>
<dbReference type="Pfam" id="PF08241">
    <property type="entry name" value="Methyltransf_11"/>
    <property type="match status" value="1"/>
</dbReference>
<dbReference type="EMBL" id="CP064815">
    <property type="protein sequence ID" value="QPG76586.1"/>
    <property type="molecule type" value="Genomic_DNA"/>
</dbReference>
<evidence type="ECO:0000313" key="6">
    <source>
        <dbReference type="Proteomes" id="UP000662931"/>
    </source>
</evidence>
<dbReference type="Proteomes" id="UP000662931">
    <property type="component" value="Chromosome 4"/>
</dbReference>
<keyword evidence="6" id="KW-1185">Reference proteome</keyword>
<protein>
    <recommendedName>
        <fullName evidence="4">Methyltransferase type 11 domain-containing protein</fullName>
    </recommendedName>
</protein>
<dbReference type="AlphaFoldDB" id="A0A875S5K2"/>
<evidence type="ECO:0000256" key="3">
    <source>
        <dbReference type="SAM" id="MobiDB-lite"/>
    </source>
</evidence>
<dbReference type="GO" id="GO:0030488">
    <property type="term" value="P:tRNA methylation"/>
    <property type="evidence" value="ECO:0007669"/>
    <property type="project" value="TreeGrafter"/>
</dbReference>
<dbReference type="RefSeq" id="XP_038780151.1">
    <property type="nucleotide sequence ID" value="XM_038924223.1"/>
</dbReference>
<dbReference type="GO" id="GO:0000049">
    <property type="term" value="F:tRNA binding"/>
    <property type="evidence" value="ECO:0007669"/>
    <property type="project" value="TreeGrafter"/>
</dbReference>
<dbReference type="PANTHER" id="PTHR13069:SF21">
    <property type="entry name" value="ALKYLATED DNA REPAIR PROTEIN ALKB HOMOLOG 8"/>
    <property type="match status" value="1"/>
</dbReference>
<evidence type="ECO:0000256" key="2">
    <source>
        <dbReference type="ARBA" id="ARBA00022679"/>
    </source>
</evidence>
<proteinExistence type="predicted"/>
<evidence type="ECO:0000313" key="5">
    <source>
        <dbReference type="EMBL" id="QPG76586.1"/>
    </source>
</evidence>
<organism evidence="5 6">
    <name type="scientific">Eeniella nana</name>
    <name type="common">Yeast</name>
    <name type="synonym">Brettanomyces nanus</name>
    <dbReference type="NCBI Taxonomy" id="13502"/>
    <lineage>
        <taxon>Eukaryota</taxon>
        <taxon>Fungi</taxon>
        <taxon>Dikarya</taxon>
        <taxon>Ascomycota</taxon>
        <taxon>Saccharomycotina</taxon>
        <taxon>Pichiomycetes</taxon>
        <taxon>Pichiales</taxon>
        <taxon>Pichiaceae</taxon>
        <taxon>Brettanomyces</taxon>
    </lineage>
</organism>
<dbReference type="GO" id="GO:0106335">
    <property type="term" value="F:tRNA (5-carboxymethyluridine(34)-5-O)-methyltransferase activity"/>
    <property type="evidence" value="ECO:0007669"/>
    <property type="project" value="TreeGrafter"/>
</dbReference>
<sequence>MSGKMQPTKEEIERETETFKETATPELKESLYVHEVYNEIASHFSNTRYKPWPFVQQFLEELPKYSLGVDVGCGNGKYLNVNNDLFILGSDYSTGLIDQAQQLHMGEYNNDVLVADGLSLPHPTDCFDFAISIAVIHHLSTEERRQDAIREILRVLKPCGRALIYCWALEQEHSRRGYHEGMDQDILVPWVLMKKQTKKKKLKLASVSCVVEPELKPDSKMRYYHLYKKGELAEDCKNAGGKVVQSGYERDNWWTIVEKKHC</sequence>
<feature type="domain" description="Methyltransferase type 11" evidence="4">
    <location>
        <begin position="69"/>
        <end position="164"/>
    </location>
</feature>
<dbReference type="OrthoDB" id="271595at2759"/>
<feature type="compositionally biased region" description="Basic and acidic residues" evidence="3">
    <location>
        <begin position="7"/>
        <end position="20"/>
    </location>
</feature>
<dbReference type="KEGG" id="bnn:FOA43_003977"/>
<dbReference type="InterPro" id="IPR013216">
    <property type="entry name" value="Methyltransf_11"/>
</dbReference>
<dbReference type="GO" id="GO:0008757">
    <property type="term" value="F:S-adenosylmethionine-dependent methyltransferase activity"/>
    <property type="evidence" value="ECO:0007669"/>
    <property type="project" value="InterPro"/>
</dbReference>
<keyword evidence="2" id="KW-0808">Transferase</keyword>
<gene>
    <name evidence="5" type="ORF">FOA43_003977</name>
</gene>
<keyword evidence="1" id="KW-0489">Methyltransferase</keyword>
<dbReference type="GO" id="GO:0002098">
    <property type="term" value="P:tRNA wobble uridine modification"/>
    <property type="evidence" value="ECO:0007669"/>
    <property type="project" value="TreeGrafter"/>
</dbReference>
<dbReference type="InterPro" id="IPR029063">
    <property type="entry name" value="SAM-dependent_MTases_sf"/>
</dbReference>
<dbReference type="PANTHER" id="PTHR13069">
    <property type="entry name" value="ALKYLATED DNA REPAIR PROTEIN ALKB HOMOLOG 8"/>
    <property type="match status" value="1"/>
</dbReference>
<dbReference type="SUPFAM" id="SSF53335">
    <property type="entry name" value="S-adenosyl-L-methionine-dependent methyltransferases"/>
    <property type="match status" value="1"/>
</dbReference>